<dbReference type="GO" id="GO:0016989">
    <property type="term" value="F:sigma factor antagonist activity"/>
    <property type="evidence" value="ECO:0007669"/>
    <property type="project" value="TreeGrafter"/>
</dbReference>
<evidence type="ECO:0000313" key="3">
    <source>
        <dbReference type="EMBL" id="SBV31903.1"/>
    </source>
</evidence>
<gene>
    <name evidence="3" type="ORF">SPPYR_0783</name>
</gene>
<dbReference type="Gene3D" id="2.60.120.1440">
    <property type="match status" value="1"/>
</dbReference>
<evidence type="ECO:0000259" key="2">
    <source>
        <dbReference type="Pfam" id="PF04773"/>
    </source>
</evidence>
<keyword evidence="1" id="KW-1133">Transmembrane helix</keyword>
<dbReference type="PANTHER" id="PTHR30273:SF2">
    <property type="entry name" value="PROTEIN FECR"/>
    <property type="match status" value="1"/>
</dbReference>
<keyword evidence="1" id="KW-0472">Membrane</keyword>
<dbReference type="RefSeq" id="WP_295323893.1">
    <property type="nucleotide sequence ID" value="NZ_LT598653.1"/>
</dbReference>
<dbReference type="PANTHER" id="PTHR30273">
    <property type="entry name" value="PERIPLASMIC SIGNAL SENSOR AND SIGMA FACTOR ACTIVATOR FECR-RELATED"/>
    <property type="match status" value="1"/>
</dbReference>
<sequence length="318" mass="34291">MSDIASRKAPERLREEALRWVIRLREADAADWQAFEQWMAHDARAADIYWDMAVADADVEDALARPRPAASVPPPAERASTRKWFVGGALALAASILLILFVPPADSSYPIETLSAEPRRIAMDDGSNILLDGRSKLMLDRKVPRRVRLEEGAARFTVSHDAARPFRVDVGEAELVDLGTVFSVTRQNGIVRVEVAEGAVRYIGGGARRDLNAGDTLRIGPDGRLVQGRVDPADVAAWANGRLSYTAVDVSAVAADLSRLTGQDIAVDPAVSKRLFSGGFALGNRDANTLRRAAALMGLTVRATDDGWILEAPASGSK</sequence>
<organism evidence="3">
    <name type="scientific">uncultured Sphingopyxis sp</name>
    <dbReference type="NCBI Taxonomy" id="310581"/>
    <lineage>
        <taxon>Bacteria</taxon>
        <taxon>Pseudomonadati</taxon>
        <taxon>Pseudomonadota</taxon>
        <taxon>Alphaproteobacteria</taxon>
        <taxon>Sphingomonadales</taxon>
        <taxon>Sphingomonadaceae</taxon>
        <taxon>Sphingopyxis</taxon>
        <taxon>environmental samples</taxon>
    </lineage>
</organism>
<feature type="transmembrane region" description="Helical" evidence="1">
    <location>
        <begin position="84"/>
        <end position="102"/>
    </location>
</feature>
<dbReference type="EMBL" id="LT598653">
    <property type="protein sequence ID" value="SBV31903.1"/>
    <property type="molecule type" value="Genomic_DNA"/>
</dbReference>
<reference evidence="3" key="1">
    <citation type="submission" date="2016-03" db="EMBL/GenBank/DDBJ databases">
        <authorList>
            <person name="Ploux O."/>
        </authorList>
    </citation>
    <scope>NUCLEOTIDE SEQUENCE</scope>
    <source>
        <strain evidence="3">UC10</strain>
    </source>
</reference>
<evidence type="ECO:0000256" key="1">
    <source>
        <dbReference type="SAM" id="Phobius"/>
    </source>
</evidence>
<dbReference type="InterPro" id="IPR006860">
    <property type="entry name" value="FecR"/>
</dbReference>
<accession>A0A1Y5PPE4</accession>
<dbReference type="KEGG" id="sphu:SPPYR_0783"/>
<dbReference type="PIRSF" id="PIRSF018266">
    <property type="entry name" value="FecR"/>
    <property type="match status" value="1"/>
</dbReference>
<protein>
    <submittedName>
        <fullName evidence="3">Putative Anti-FecI sigma factor FecR</fullName>
    </submittedName>
</protein>
<dbReference type="Pfam" id="PF04773">
    <property type="entry name" value="FecR"/>
    <property type="match status" value="1"/>
</dbReference>
<feature type="domain" description="FecR protein" evidence="2">
    <location>
        <begin position="111"/>
        <end position="201"/>
    </location>
</feature>
<name>A0A1Y5PPE4_9SPHN</name>
<dbReference type="AlphaFoldDB" id="A0A1Y5PPE4"/>
<dbReference type="InterPro" id="IPR012373">
    <property type="entry name" value="Ferrdict_sens_TM"/>
</dbReference>
<proteinExistence type="predicted"/>
<keyword evidence="1" id="KW-0812">Transmembrane</keyword>